<evidence type="ECO:0000313" key="1">
    <source>
        <dbReference type="EMBL" id="CAY68635.1"/>
    </source>
</evidence>
<proteinExistence type="predicted"/>
<dbReference type="InParanoid" id="C4QZG1"/>
<sequence length="63" mass="7128">MVERSGLYFFSSRLSSIQEVELIPAGGCIVEIKTSLQICSINFPTDYHSHLILEIIDDTLDRI</sequence>
<dbReference type="GeneID" id="8198154"/>
<organism evidence="1 2">
    <name type="scientific">Komagataella phaffii (strain GS115 / ATCC 20864)</name>
    <name type="common">Yeast</name>
    <name type="synonym">Pichia pastoris</name>
    <dbReference type="NCBI Taxonomy" id="644223"/>
    <lineage>
        <taxon>Eukaryota</taxon>
        <taxon>Fungi</taxon>
        <taxon>Dikarya</taxon>
        <taxon>Ascomycota</taxon>
        <taxon>Saccharomycotina</taxon>
        <taxon>Pichiomycetes</taxon>
        <taxon>Pichiales</taxon>
        <taxon>Pichiaceae</taxon>
        <taxon>Komagataella</taxon>
    </lineage>
</organism>
<protein>
    <submittedName>
        <fullName evidence="1">Uncharacterized protein</fullName>
    </submittedName>
</protein>
<keyword evidence="2" id="KW-1185">Reference proteome</keyword>
<dbReference type="KEGG" id="ppa:PAS_chr2-1_0035"/>
<accession>C4QZG1</accession>
<reference evidence="1 2" key="1">
    <citation type="journal article" date="2009" name="Nat. Biotechnol.">
        <title>Genome sequence of the recombinant protein production host Pichia pastoris.</title>
        <authorList>
            <person name="De Schutter K."/>
            <person name="Lin Y.C."/>
            <person name="Tiels P."/>
            <person name="Van Hecke A."/>
            <person name="Glinka S."/>
            <person name="Weber-Lehmann J."/>
            <person name="Rouze P."/>
            <person name="Van de Peer Y."/>
            <person name="Callewaert N."/>
        </authorList>
    </citation>
    <scope>NUCLEOTIDE SEQUENCE [LARGE SCALE GENOMIC DNA]</scope>
    <source>
        <strain evidence="2">GS115 / ATCC 20864</strain>
    </source>
</reference>
<name>C4QZG1_KOMPG</name>
<dbReference type="AlphaFoldDB" id="C4QZG1"/>
<dbReference type="EMBL" id="FN392320">
    <property type="protein sequence ID" value="CAY68635.1"/>
    <property type="molecule type" value="Genomic_DNA"/>
</dbReference>
<evidence type="ECO:0000313" key="2">
    <source>
        <dbReference type="Proteomes" id="UP000000314"/>
    </source>
</evidence>
<dbReference type="Proteomes" id="UP000000314">
    <property type="component" value="Chromosome 2"/>
</dbReference>
<gene>
    <name evidence="1" type="ordered locus">PAS_chr2-1_0035</name>
</gene>
<dbReference type="RefSeq" id="XP_002490915.1">
    <property type="nucleotide sequence ID" value="XM_002490870.1"/>
</dbReference>
<dbReference type="HOGENOM" id="CLU_2886589_0_0_1"/>